<dbReference type="EMBL" id="RWHU01000004">
    <property type="protein sequence ID" value="RSK67185.1"/>
    <property type="molecule type" value="Genomic_DNA"/>
</dbReference>
<gene>
    <name evidence="2" type="ORF">EJE24_11455</name>
</gene>
<sequence length="309" mass="34312">MRPGLCPQYPSSRRALTHAQFELRIRRRKCGIGYRTGAIMSLYYTLRDAERWAAFSGDYNPIHFDAAEAKHLGMEDVCVHGMRAMLEVKLGLSQALEKQTLSSAGLLFNCRLCEPVLCEQPYQIALSESQPKGLQQVSGTLRHAQTQALSMRSKLGENHALVLAPATRANTLGREELSTLFQQFQTVEPQTAPQWSFYDAVLFRQLVNAPETLETVQRIIAGHEAARLSDIFRLVRVVQTHHETRFSPLLLEPASEGSACEPLHYSVLPTLVMGEKEAGLVLVAGIQAWRANHPLISVSATLKTGPLAE</sequence>
<reference evidence="2 3" key="1">
    <citation type="submission" date="2018-12" db="EMBL/GenBank/DDBJ databases">
        <title>The Genome Submission of two Enterobacter spp. strains.</title>
        <authorList>
            <person name="Wu W."/>
            <person name="Wei L."/>
            <person name="Feng Y."/>
            <person name="Zong Z."/>
        </authorList>
    </citation>
    <scope>NUCLEOTIDE SEQUENCE [LARGE SCALE GENOMIC DNA]</scope>
    <source>
        <strain evidence="2 3">WCHEHu045002</strain>
    </source>
</reference>
<dbReference type="InterPro" id="IPR002539">
    <property type="entry name" value="MaoC-like_dom"/>
</dbReference>
<organism evidence="2 3">
    <name type="scientific">Enterobacter huaxiensis</name>
    <dbReference type="NCBI Taxonomy" id="2494702"/>
    <lineage>
        <taxon>Bacteria</taxon>
        <taxon>Pseudomonadati</taxon>
        <taxon>Pseudomonadota</taxon>
        <taxon>Gammaproteobacteria</taxon>
        <taxon>Enterobacterales</taxon>
        <taxon>Enterobacteriaceae</taxon>
        <taxon>Enterobacter</taxon>
    </lineage>
</organism>
<evidence type="ECO:0000313" key="2">
    <source>
        <dbReference type="EMBL" id="RSK67185.1"/>
    </source>
</evidence>
<dbReference type="Proteomes" id="UP000276389">
    <property type="component" value="Unassembled WGS sequence"/>
</dbReference>
<dbReference type="AlphaFoldDB" id="A0A3R9NIX6"/>
<feature type="domain" description="MaoC-like" evidence="1">
    <location>
        <begin position="45"/>
        <end position="133"/>
    </location>
</feature>
<evidence type="ECO:0000313" key="3">
    <source>
        <dbReference type="Proteomes" id="UP000276389"/>
    </source>
</evidence>
<dbReference type="Pfam" id="PF01575">
    <property type="entry name" value="MaoC_dehydratas"/>
    <property type="match status" value="1"/>
</dbReference>
<accession>A0A3R9NIX6</accession>
<name>A0A3R9NIX6_9ENTR</name>
<evidence type="ECO:0000259" key="1">
    <source>
        <dbReference type="Pfam" id="PF01575"/>
    </source>
</evidence>
<dbReference type="SUPFAM" id="SSF54637">
    <property type="entry name" value="Thioesterase/thiol ester dehydrase-isomerase"/>
    <property type="match status" value="1"/>
</dbReference>
<dbReference type="InterPro" id="IPR029069">
    <property type="entry name" value="HotDog_dom_sf"/>
</dbReference>
<comment type="caution">
    <text evidence="2">The sequence shown here is derived from an EMBL/GenBank/DDBJ whole genome shotgun (WGS) entry which is preliminary data.</text>
</comment>
<protein>
    <recommendedName>
        <fullName evidence="1">MaoC-like domain-containing protein</fullName>
    </recommendedName>
</protein>
<dbReference type="Gene3D" id="3.10.129.10">
    <property type="entry name" value="Hotdog Thioesterase"/>
    <property type="match status" value="1"/>
</dbReference>
<proteinExistence type="predicted"/>